<protein>
    <recommendedName>
        <fullName evidence="4">DUF3847 domain-containing protein</fullName>
    </recommendedName>
</protein>
<name>A0ABW4J7J6_9LACO</name>
<accession>A0ABW4J7J6</accession>
<gene>
    <name evidence="2" type="ORF">ACFQ5M_02315</name>
</gene>
<feature type="region of interest" description="Disordered" evidence="1">
    <location>
        <begin position="1"/>
        <end position="28"/>
    </location>
</feature>
<reference evidence="3" key="1">
    <citation type="journal article" date="2019" name="Int. J. Syst. Evol. Microbiol.">
        <title>The Global Catalogue of Microorganisms (GCM) 10K type strain sequencing project: providing services to taxonomists for standard genome sequencing and annotation.</title>
        <authorList>
            <consortium name="The Broad Institute Genomics Platform"/>
            <consortium name="The Broad Institute Genome Sequencing Center for Infectious Disease"/>
            <person name="Wu L."/>
            <person name="Ma J."/>
        </authorList>
    </citation>
    <scope>NUCLEOTIDE SEQUENCE [LARGE SCALE GENOMIC DNA]</scope>
    <source>
        <strain evidence="3">CCM 8896</strain>
    </source>
</reference>
<dbReference type="Proteomes" id="UP001597267">
    <property type="component" value="Unassembled WGS sequence"/>
</dbReference>
<dbReference type="EMBL" id="JBHTOP010000003">
    <property type="protein sequence ID" value="MFD1670927.1"/>
    <property type="molecule type" value="Genomic_DNA"/>
</dbReference>
<organism evidence="2 3">
    <name type="scientific">Agrilactobacillus yilanensis</name>
    <dbReference type="NCBI Taxonomy" id="2485997"/>
    <lineage>
        <taxon>Bacteria</taxon>
        <taxon>Bacillati</taxon>
        <taxon>Bacillota</taxon>
        <taxon>Bacilli</taxon>
        <taxon>Lactobacillales</taxon>
        <taxon>Lactobacillaceae</taxon>
        <taxon>Agrilactobacillus</taxon>
    </lineage>
</organism>
<evidence type="ECO:0000313" key="2">
    <source>
        <dbReference type="EMBL" id="MFD1670927.1"/>
    </source>
</evidence>
<keyword evidence="3" id="KW-1185">Reference proteome</keyword>
<dbReference type="RefSeq" id="WP_125714026.1">
    <property type="nucleotide sequence ID" value="NZ_JBHTOP010000003.1"/>
</dbReference>
<sequence length="63" mass="7323">MIRTSEAQKRATQAYRARNRKKTTMQSAKSAAKTFINNYAELADLEELKMLIEKRMSDLKKDV</sequence>
<evidence type="ECO:0000256" key="1">
    <source>
        <dbReference type="SAM" id="MobiDB-lite"/>
    </source>
</evidence>
<evidence type="ECO:0008006" key="4">
    <source>
        <dbReference type="Google" id="ProtNLM"/>
    </source>
</evidence>
<evidence type="ECO:0000313" key="3">
    <source>
        <dbReference type="Proteomes" id="UP001597267"/>
    </source>
</evidence>
<proteinExistence type="predicted"/>
<comment type="caution">
    <text evidence="2">The sequence shown here is derived from an EMBL/GenBank/DDBJ whole genome shotgun (WGS) entry which is preliminary data.</text>
</comment>